<accession>A0AAV4N2R9</accession>
<proteinExistence type="predicted"/>
<keyword evidence="2" id="KW-1185">Reference proteome</keyword>
<dbReference type="Proteomes" id="UP001054945">
    <property type="component" value="Unassembled WGS sequence"/>
</dbReference>
<name>A0AAV4N2R9_CAEEX</name>
<comment type="caution">
    <text evidence="1">The sequence shown here is derived from an EMBL/GenBank/DDBJ whole genome shotgun (WGS) entry which is preliminary data.</text>
</comment>
<dbReference type="EMBL" id="BPLR01002834">
    <property type="protein sequence ID" value="GIX78381.1"/>
    <property type="molecule type" value="Genomic_DNA"/>
</dbReference>
<organism evidence="1 2">
    <name type="scientific">Caerostris extrusa</name>
    <name type="common">Bark spider</name>
    <name type="synonym">Caerostris bankana</name>
    <dbReference type="NCBI Taxonomy" id="172846"/>
    <lineage>
        <taxon>Eukaryota</taxon>
        <taxon>Metazoa</taxon>
        <taxon>Ecdysozoa</taxon>
        <taxon>Arthropoda</taxon>
        <taxon>Chelicerata</taxon>
        <taxon>Arachnida</taxon>
        <taxon>Araneae</taxon>
        <taxon>Araneomorphae</taxon>
        <taxon>Entelegynae</taxon>
        <taxon>Araneoidea</taxon>
        <taxon>Araneidae</taxon>
        <taxon>Caerostris</taxon>
    </lineage>
</organism>
<gene>
    <name evidence="1" type="ORF">CEXT_48581</name>
</gene>
<dbReference type="AlphaFoldDB" id="A0AAV4N2R9"/>
<evidence type="ECO:0000313" key="2">
    <source>
        <dbReference type="Proteomes" id="UP001054945"/>
    </source>
</evidence>
<protein>
    <submittedName>
        <fullName evidence="1">Uncharacterized protein</fullName>
    </submittedName>
</protein>
<evidence type="ECO:0000313" key="1">
    <source>
        <dbReference type="EMBL" id="GIX78381.1"/>
    </source>
</evidence>
<sequence length="75" mass="8475">MTTVGKTTNRKLVSMEEPVFSCKVINVGTVNLKEKMCADNIIKDAVLQQMWNFNPFAPTRTEIVNTLTTERVQTV</sequence>
<reference evidence="1 2" key="1">
    <citation type="submission" date="2021-06" db="EMBL/GenBank/DDBJ databases">
        <title>Caerostris extrusa draft genome.</title>
        <authorList>
            <person name="Kono N."/>
            <person name="Arakawa K."/>
        </authorList>
    </citation>
    <scope>NUCLEOTIDE SEQUENCE [LARGE SCALE GENOMIC DNA]</scope>
</reference>